<feature type="transmembrane region" description="Helical" evidence="1">
    <location>
        <begin position="369"/>
        <end position="387"/>
    </location>
</feature>
<sequence>MAETPVDPVLRAESSSQRATFLELFLDLVFVFALTRVSQRLVEDFTTDQRILLSEAGQTLVLFLALWLIWASTAWVTSTLEPEAFAVQGVVVITVVCSMVVAVALPEGFGDRGLIFVVAYLAVQFGRIGFFLLATRGRIIAGDPAAPKRVLFWTALTAVPWLVGGLAGESVLRGVLWSVAVGVDYLGFTLGWPTPRLGRSQYGTQPFAGEHLAERYQQFLLIALGELILVTGITFSGGGGAFTPARTGALGLALLTTVLLWRIYFYRAGHVLPTAIIQARDPARLGLSAAYTHLIMIAGIVLTGVGYELTITHPFGHIVPAWLIAILGGPALFLAGRAGFEFQVFGRISWPRVAGVVLLGATAPTMGRLPLLAVAGTTAGILLGVAVSDLRRSRGRAPEQPAPPI</sequence>
<dbReference type="EMBL" id="BONX01000046">
    <property type="protein sequence ID" value="GIG99617.1"/>
    <property type="molecule type" value="Genomic_DNA"/>
</dbReference>
<proteinExistence type="predicted"/>
<accession>A0ABQ4EY77</accession>
<gene>
    <name evidence="2" type="ORF">Pma05_61900</name>
</gene>
<dbReference type="InterPro" id="IPR010640">
    <property type="entry name" value="Low_temperature_requirement_A"/>
</dbReference>
<reference evidence="2 3" key="1">
    <citation type="submission" date="2021-01" db="EMBL/GenBank/DDBJ databases">
        <title>Whole genome shotgun sequence of Plantactinospora mayteni NBRC 109088.</title>
        <authorList>
            <person name="Komaki H."/>
            <person name="Tamura T."/>
        </authorList>
    </citation>
    <scope>NUCLEOTIDE SEQUENCE [LARGE SCALE GENOMIC DNA]</scope>
    <source>
        <strain evidence="2 3">NBRC 109088</strain>
    </source>
</reference>
<dbReference type="Pfam" id="PF06772">
    <property type="entry name" value="LtrA"/>
    <property type="match status" value="1"/>
</dbReference>
<keyword evidence="1" id="KW-1133">Transmembrane helix</keyword>
<feature type="transmembrane region" description="Helical" evidence="1">
    <location>
        <begin position="84"/>
        <end position="106"/>
    </location>
</feature>
<feature type="transmembrane region" description="Helical" evidence="1">
    <location>
        <begin position="21"/>
        <end position="39"/>
    </location>
</feature>
<feature type="transmembrane region" description="Helical" evidence="1">
    <location>
        <begin position="285"/>
        <end position="307"/>
    </location>
</feature>
<evidence type="ECO:0000256" key="1">
    <source>
        <dbReference type="SAM" id="Phobius"/>
    </source>
</evidence>
<dbReference type="Proteomes" id="UP000621500">
    <property type="component" value="Unassembled WGS sequence"/>
</dbReference>
<feature type="transmembrane region" description="Helical" evidence="1">
    <location>
        <begin position="248"/>
        <end position="265"/>
    </location>
</feature>
<feature type="transmembrane region" description="Helical" evidence="1">
    <location>
        <begin position="112"/>
        <end position="134"/>
    </location>
</feature>
<keyword evidence="1" id="KW-0812">Transmembrane</keyword>
<dbReference type="RefSeq" id="WP_203860989.1">
    <property type="nucleotide sequence ID" value="NZ_BAAAZQ010000001.1"/>
</dbReference>
<feature type="transmembrane region" description="Helical" evidence="1">
    <location>
        <begin position="59"/>
        <end position="77"/>
    </location>
</feature>
<dbReference type="PANTHER" id="PTHR36840:SF1">
    <property type="entry name" value="BLL5714 PROTEIN"/>
    <property type="match status" value="1"/>
</dbReference>
<organism evidence="2 3">
    <name type="scientific">Plantactinospora mayteni</name>
    <dbReference type="NCBI Taxonomy" id="566021"/>
    <lineage>
        <taxon>Bacteria</taxon>
        <taxon>Bacillati</taxon>
        <taxon>Actinomycetota</taxon>
        <taxon>Actinomycetes</taxon>
        <taxon>Micromonosporales</taxon>
        <taxon>Micromonosporaceae</taxon>
        <taxon>Plantactinospora</taxon>
    </lineage>
</organism>
<evidence type="ECO:0000313" key="2">
    <source>
        <dbReference type="EMBL" id="GIG99617.1"/>
    </source>
</evidence>
<feature type="transmembrane region" description="Helical" evidence="1">
    <location>
        <begin position="219"/>
        <end position="242"/>
    </location>
</feature>
<protein>
    <submittedName>
        <fullName evidence="2">Membrane protein</fullName>
    </submittedName>
</protein>
<feature type="transmembrane region" description="Helical" evidence="1">
    <location>
        <begin position="319"/>
        <end position="337"/>
    </location>
</feature>
<dbReference type="PANTHER" id="PTHR36840">
    <property type="entry name" value="BLL5714 PROTEIN"/>
    <property type="match status" value="1"/>
</dbReference>
<keyword evidence="3" id="KW-1185">Reference proteome</keyword>
<feature type="transmembrane region" description="Helical" evidence="1">
    <location>
        <begin position="174"/>
        <end position="192"/>
    </location>
</feature>
<name>A0ABQ4EY77_9ACTN</name>
<comment type="caution">
    <text evidence="2">The sequence shown here is derived from an EMBL/GenBank/DDBJ whole genome shotgun (WGS) entry which is preliminary data.</text>
</comment>
<evidence type="ECO:0000313" key="3">
    <source>
        <dbReference type="Proteomes" id="UP000621500"/>
    </source>
</evidence>
<feature type="transmembrane region" description="Helical" evidence="1">
    <location>
        <begin position="150"/>
        <end position="168"/>
    </location>
</feature>
<keyword evidence="1" id="KW-0472">Membrane</keyword>